<dbReference type="EMBL" id="BQMJ01000048">
    <property type="protein sequence ID" value="GJQ13867.1"/>
    <property type="molecule type" value="Genomic_DNA"/>
</dbReference>
<sequence>MNESGQPEDMDDESQRLLSSIEAKRKGDPVSYFQFLHQLGTTQGELLSYKIEAITKNATKIQSDLDELVFQCLDFDWLANASSETALTSFTNFVLTVTSLHVNYVEPVIASLTKTVVCKDFSQGQSSALEEQALKEKEYLSGRSSQRANELLSRLLQLLQIVVDCYPTSSHIVYRSIHIHAPHKLRSMADQRTFIYGALQLSKIFPDIRQAVVFLIVEKLVEVDSEASQILRKGRFPLIPETSPVEEVETKEIADMVNKLDKIMEQVLLFIHHLDSCSETQSYLSYFMDSFVSRVLPLLYLRFTPFLFCIIYGSSAEKTQELLWQLWYIFTNGKNFEETRIFSVKYCSFVLSHLRVVKRETMIGWLSMAVSWLHEYLEQYEQMNSCLFQTEEEDILISDSWRSDSESLDGAWLAEENLPRDPLSSSKKTNLYSMELAHRLFYSTLDAVICVLLNRGHSLLSSEQNLRKPCLQGNLIEKFRSFRFARILRSTLCPLWFIPREQGRRFIYWAFSLRLFDCRDLLDAIYDRTTSDCCREEECCLSMIPFDVLENCGKWLSELVRKPDDFLDDDDFSDDE</sequence>
<dbReference type="InterPro" id="IPR007991">
    <property type="entry name" value="RNA_pol_I_trans_ini_fac_RRN3"/>
</dbReference>
<name>A0A9C7USP1_9RHOD</name>
<evidence type="ECO:0000256" key="1">
    <source>
        <dbReference type="ARBA" id="ARBA00010098"/>
    </source>
</evidence>
<comment type="similarity">
    <text evidence="1">Belongs to the RRN3 family.</text>
</comment>
<dbReference type="GO" id="GO:0005634">
    <property type="term" value="C:nucleus"/>
    <property type="evidence" value="ECO:0007669"/>
    <property type="project" value="TreeGrafter"/>
</dbReference>
<dbReference type="GO" id="GO:0001042">
    <property type="term" value="F:RNA polymerase I core binding"/>
    <property type="evidence" value="ECO:0007669"/>
    <property type="project" value="TreeGrafter"/>
</dbReference>
<reference evidence="2" key="1">
    <citation type="journal article" date="2022" name="Proc. Natl. Acad. Sci. U.S.A.">
        <title>Life cycle and functional genomics of the unicellular red alga Galdieria for elucidating algal and plant evolution and industrial use.</title>
        <authorList>
            <person name="Hirooka S."/>
            <person name="Itabashi T."/>
            <person name="Ichinose T.M."/>
            <person name="Onuma R."/>
            <person name="Fujiwara T."/>
            <person name="Yamashita S."/>
            <person name="Jong L.W."/>
            <person name="Tomita R."/>
            <person name="Iwane A.H."/>
            <person name="Miyagishima S.Y."/>
        </authorList>
    </citation>
    <scope>NUCLEOTIDE SEQUENCE</scope>
    <source>
        <strain evidence="2">NBRC 102759</strain>
    </source>
</reference>
<dbReference type="OrthoDB" id="26970at2759"/>
<dbReference type="Proteomes" id="UP001061958">
    <property type="component" value="Unassembled WGS sequence"/>
</dbReference>
<dbReference type="Pfam" id="PF05327">
    <property type="entry name" value="RRN3"/>
    <property type="match status" value="2"/>
</dbReference>
<comment type="caution">
    <text evidence="2">The sequence shown here is derived from an EMBL/GenBank/DDBJ whole genome shotgun (WGS) entry which is preliminary data.</text>
</comment>
<dbReference type="GO" id="GO:0006361">
    <property type="term" value="P:transcription initiation at RNA polymerase I promoter"/>
    <property type="evidence" value="ECO:0007669"/>
    <property type="project" value="InterPro"/>
</dbReference>
<dbReference type="PANTHER" id="PTHR12790:SF0">
    <property type="entry name" value="RNA POLYMERASE I-SPECIFIC TRANSCRIPTION INITIATION FACTOR RRN3-RELATED"/>
    <property type="match status" value="1"/>
</dbReference>
<organism evidence="2 3">
    <name type="scientific">Galdieria partita</name>
    <dbReference type="NCBI Taxonomy" id="83374"/>
    <lineage>
        <taxon>Eukaryota</taxon>
        <taxon>Rhodophyta</taxon>
        <taxon>Bangiophyceae</taxon>
        <taxon>Galdieriales</taxon>
        <taxon>Galdieriaceae</taxon>
        <taxon>Galdieria</taxon>
    </lineage>
</organism>
<dbReference type="GO" id="GO:0001181">
    <property type="term" value="F:RNA polymerase I general transcription initiation factor activity"/>
    <property type="evidence" value="ECO:0007669"/>
    <property type="project" value="InterPro"/>
</dbReference>
<evidence type="ECO:0000313" key="3">
    <source>
        <dbReference type="Proteomes" id="UP001061958"/>
    </source>
</evidence>
<dbReference type="PANTHER" id="PTHR12790">
    <property type="entry name" value="TRANSCRIPTION INITIATION FACTOR IA RRN3"/>
    <property type="match status" value="1"/>
</dbReference>
<evidence type="ECO:0000313" key="2">
    <source>
        <dbReference type="EMBL" id="GJQ13867.1"/>
    </source>
</evidence>
<proteinExistence type="inferred from homology"/>
<dbReference type="AlphaFoldDB" id="A0A9C7USP1"/>
<gene>
    <name evidence="2" type="ORF">GpartN1_g5658.t1</name>
</gene>
<accession>A0A9C7USP1</accession>
<keyword evidence="3" id="KW-1185">Reference proteome</keyword>
<reference evidence="2" key="2">
    <citation type="submission" date="2022-01" db="EMBL/GenBank/DDBJ databases">
        <authorList>
            <person name="Hirooka S."/>
            <person name="Miyagishima S.Y."/>
        </authorList>
    </citation>
    <scope>NUCLEOTIDE SEQUENCE</scope>
    <source>
        <strain evidence="2">NBRC 102759</strain>
    </source>
</reference>
<protein>
    <submittedName>
        <fullName evidence="2">Uncharacterized protein</fullName>
    </submittedName>
</protein>